<sequence length="1401" mass="154151">MRPVCAVAVDDLPSESSSSSYPGPVSVSEMSLLHALGPVQTWLGQELEKCGIDAMIYTRYVLSLLLHDSYDYDLQEQENDIFLGWEKGAYKKWGKKKCSDLTLEEMKKQAAVQCLRSASDESSGIETLVEELCSRLKDLQSQQEEKIHKKLEGSPSPEAELSPTAKDQVEMYYEAFPPLSEKPVCLQEIMTVWNKSAVGSYSSSSSSSTAPPASTDTPSPKDCNSEGEIIRERSGDAPPASLHERTQSGRSHSEKENRFRNGPSEERPAPPDGKPRPRSWSSGSSEAGSSSSGNQGEPKASAKCVKLRHKVREIRNKKGARSGQSRLSLKRGEKAERSPHAAGSSSSSGGGGSFRQLCKRGKRPLKELGRKEAGGAEGRDLFLESRTDREYKEEPLWYTEPIAEYFVPLSRKSKLETTYRNRQDADDVTSAAVEELSESVHGLCISNNNIHKTYLAAGTFIDGHFVEMPAVINEDIDLAGTSFCPLPEDDKYLDDIHLSELTHFYEVDIDQSMLDPGASETTQGESRILNMIRQKSKEKTDFEAECCIVLDGMELQGERAIWADCTSSVGAEGFLLQDLGSLAQFWECCSSSSGDADGESFAGDSPVRLSPTLDSTALNPHLLAGNQELFSDINEGSGINSCFSVFEVQCSNSVLPFSFETLNLGNENTDSSANMLGKTQSRLLIWTKNSAFEENEHCSNLSTRTCSPWSHSEETRSDNETLSVQFEESTQFNAEDINYVVPRVSSNYVDEELLDFLQDETCQQNSRTLGEIPTLVFQKKSKLESICGIQLEQKTENKAFETTQACSEGSPRGDGYSSGVIKDIWTKMADRNSAALLEIESVDDELFPTDVNNYCCCLDAEAPMEPLQEPNKAVQRSEYHLWEGQKETLEKRAFVSGELSKVDGGDYTTPSKPWDVAQDKENSFILGGVYGELKTFNSDAGWAVVPPSHAKGSLLQCAASDVVTIAGTDVFMTPGNSFAPGHRQLWKPFVSLEQNDQPKSGENGLNKGFSFIFHEDLLGACGNFQVEDPGLEYPFSSFDLSNPFSQVLHVECSFEPEGIASFSPSFKPKSILCSDSDSEVFHPRICDVDRTQYRAIRISPRTHFRPISASELSPGGGSESEFESERDEANIPIPSQVDAFEDPQADLKPLEEDAEKEGHYYGKSELESGKFLPRLKKSGMEKSAQTSLDSQEESAGVLPAGERNPCLECSMSEPLEIDLESPEANCKIMAQCEEEINHFCSCKAGCQFPAYEDNPVSSGQLEEQFPVLNTDVHGMNRSQERQTWWEKALYSPLFPASECEECYTNAKGENGIEEYPDVKEMPTSPRPFCGLSKTRSLSLSPQVSSVYEARCTAEQDAGAQPNGFHRTPRCSAGSAAEDSGSEGGGEWADPGAEALFSRTHL</sequence>
<feature type="compositionally biased region" description="Basic and acidic residues" evidence="1">
    <location>
        <begin position="242"/>
        <end position="275"/>
    </location>
</feature>
<accession>L8HXP2</accession>
<evidence type="ECO:0000256" key="1">
    <source>
        <dbReference type="SAM" id="MobiDB-lite"/>
    </source>
</evidence>
<evidence type="ECO:0000313" key="2">
    <source>
        <dbReference type="EMBL" id="ELR48698.1"/>
    </source>
</evidence>
<gene>
    <name evidence="2" type="ORF">M91_18447</name>
</gene>
<feature type="region of interest" description="Disordered" evidence="1">
    <location>
        <begin position="1355"/>
        <end position="1401"/>
    </location>
</feature>
<dbReference type="EMBL" id="JH882620">
    <property type="protein sequence ID" value="ELR48698.1"/>
    <property type="molecule type" value="Genomic_DNA"/>
</dbReference>
<organism evidence="2 3">
    <name type="scientific">Bos mutus</name>
    <name type="common">wild yak</name>
    <dbReference type="NCBI Taxonomy" id="72004"/>
    <lineage>
        <taxon>Eukaryota</taxon>
        <taxon>Metazoa</taxon>
        <taxon>Chordata</taxon>
        <taxon>Craniata</taxon>
        <taxon>Vertebrata</taxon>
        <taxon>Euteleostomi</taxon>
        <taxon>Mammalia</taxon>
        <taxon>Eutheria</taxon>
        <taxon>Laurasiatheria</taxon>
        <taxon>Artiodactyla</taxon>
        <taxon>Ruminantia</taxon>
        <taxon>Pecora</taxon>
        <taxon>Bovidae</taxon>
        <taxon>Bovinae</taxon>
        <taxon>Bos</taxon>
    </lineage>
</organism>
<feature type="compositionally biased region" description="Basic and acidic residues" evidence="1">
    <location>
        <begin position="330"/>
        <end position="339"/>
    </location>
</feature>
<feature type="compositionally biased region" description="Basic residues" evidence="1">
    <location>
        <begin position="305"/>
        <end position="320"/>
    </location>
</feature>
<feature type="compositionally biased region" description="Low complexity" evidence="1">
    <location>
        <begin position="199"/>
        <end position="220"/>
    </location>
</feature>
<reference evidence="2 3" key="1">
    <citation type="journal article" date="2012" name="Nat. Genet.">
        <title>The yak genome and adaptation to life at high altitude.</title>
        <authorList>
            <person name="Qiu Q."/>
            <person name="Zhang G."/>
            <person name="Ma T."/>
            <person name="Qian W."/>
            <person name="Wang J."/>
            <person name="Ye Z."/>
            <person name="Cao C."/>
            <person name="Hu Q."/>
            <person name="Kim J."/>
            <person name="Larkin D.M."/>
            <person name="Auvil L."/>
            <person name="Capitanu B."/>
            <person name="Ma J."/>
            <person name="Lewin H.A."/>
            <person name="Qian X."/>
            <person name="Lang Y."/>
            <person name="Zhou R."/>
            <person name="Wang L."/>
            <person name="Wang K."/>
            <person name="Xia J."/>
            <person name="Liao S."/>
            <person name="Pan S."/>
            <person name="Lu X."/>
            <person name="Hou H."/>
            <person name="Wang Y."/>
            <person name="Zang X."/>
            <person name="Yin Y."/>
            <person name="Ma H."/>
            <person name="Zhang J."/>
            <person name="Wang Z."/>
            <person name="Zhang Y."/>
            <person name="Zhang D."/>
            <person name="Yonezawa T."/>
            <person name="Hasegawa M."/>
            <person name="Zhong Y."/>
            <person name="Liu W."/>
            <person name="Zhang Y."/>
            <person name="Huang Z."/>
            <person name="Zhang S."/>
            <person name="Long R."/>
            <person name="Yang H."/>
            <person name="Wang J."/>
            <person name="Lenstra J.A."/>
            <person name="Cooper D.N."/>
            <person name="Wu Y."/>
            <person name="Wang J."/>
            <person name="Shi P."/>
            <person name="Wang J."/>
            <person name="Liu J."/>
        </authorList>
    </citation>
    <scope>NUCLEOTIDE SEQUENCE [LARGE SCALE GENOMIC DNA]</scope>
    <source>
        <strain evidence="3">yakQH1</strain>
    </source>
</reference>
<protein>
    <recommendedName>
        <fullName evidence="4">KIAA0232</fullName>
    </recommendedName>
</protein>
<name>L8HXP2_9CETA</name>
<feature type="region of interest" description="Disordered" evidence="1">
    <location>
        <begin position="144"/>
        <end position="164"/>
    </location>
</feature>
<feature type="compositionally biased region" description="Low complexity" evidence="1">
    <location>
        <begin position="279"/>
        <end position="293"/>
    </location>
</feature>
<dbReference type="Proteomes" id="UP000011080">
    <property type="component" value="Unassembled WGS sequence"/>
</dbReference>
<dbReference type="InterPro" id="IPR027871">
    <property type="entry name" value="DUF4603"/>
</dbReference>
<dbReference type="Pfam" id="PF15376">
    <property type="entry name" value="DUF4603"/>
    <property type="match status" value="1"/>
</dbReference>
<proteinExistence type="predicted"/>
<feature type="region of interest" description="Disordered" evidence="1">
    <location>
        <begin position="1172"/>
        <end position="1203"/>
    </location>
</feature>
<evidence type="ECO:0008006" key="4">
    <source>
        <dbReference type="Google" id="ProtNLM"/>
    </source>
</evidence>
<dbReference type="PANTHER" id="PTHR17611:SF3">
    <property type="entry name" value="DNA SEGMENT, CHR 5, ERATO DOI 579, EXPRESSED"/>
    <property type="match status" value="1"/>
</dbReference>
<feature type="region of interest" description="Disordered" evidence="1">
    <location>
        <begin position="199"/>
        <end position="357"/>
    </location>
</feature>
<dbReference type="STRING" id="72004.ENSBMUP00000016515"/>
<dbReference type="PANTHER" id="PTHR17611">
    <property type="entry name" value="DNA SEGMENT, CHR 5, ERATO DOI 579, EXPRESSED"/>
    <property type="match status" value="1"/>
</dbReference>
<evidence type="ECO:0000313" key="3">
    <source>
        <dbReference type="Proteomes" id="UP000011080"/>
    </source>
</evidence>
<feature type="region of interest" description="Disordered" evidence="1">
    <location>
        <begin position="1106"/>
        <end position="1127"/>
    </location>
</feature>